<dbReference type="InterPro" id="IPR011527">
    <property type="entry name" value="ABC1_TM_dom"/>
</dbReference>
<dbReference type="AlphaFoldDB" id="A0A6A6T984"/>
<feature type="domain" description="ABC transmembrane type-1" evidence="11">
    <location>
        <begin position="582"/>
        <end position="869"/>
    </location>
</feature>
<protein>
    <submittedName>
        <fullName evidence="12">ABC multidrug transporter-like protein</fullName>
    </submittedName>
</protein>
<evidence type="ECO:0000259" key="10">
    <source>
        <dbReference type="PROSITE" id="PS50893"/>
    </source>
</evidence>
<dbReference type="SMART" id="SM00382">
    <property type="entry name" value="AAA"/>
    <property type="match status" value="2"/>
</dbReference>
<evidence type="ECO:0000256" key="2">
    <source>
        <dbReference type="ARBA" id="ARBA00004308"/>
    </source>
</evidence>
<evidence type="ECO:0000313" key="13">
    <source>
        <dbReference type="Proteomes" id="UP000799324"/>
    </source>
</evidence>
<evidence type="ECO:0000256" key="5">
    <source>
        <dbReference type="ARBA" id="ARBA00022741"/>
    </source>
</evidence>
<evidence type="ECO:0000256" key="6">
    <source>
        <dbReference type="ARBA" id="ARBA00022840"/>
    </source>
</evidence>
<dbReference type="PROSITE" id="PS00211">
    <property type="entry name" value="ABC_TRANSPORTER_1"/>
    <property type="match status" value="2"/>
</dbReference>
<accession>A0A6A6T984</accession>
<dbReference type="GO" id="GO:0016020">
    <property type="term" value="C:membrane"/>
    <property type="evidence" value="ECO:0007669"/>
    <property type="project" value="UniProtKB-SubCell"/>
</dbReference>
<dbReference type="SUPFAM" id="SSF90123">
    <property type="entry name" value="ABC transporter transmembrane region"/>
    <property type="match status" value="2"/>
</dbReference>
<dbReference type="FunFam" id="3.40.50.300:FF:001530">
    <property type="entry name" value="ABC multidrug transporter (Eurofung)"/>
    <property type="match status" value="1"/>
</dbReference>
<comment type="similarity">
    <text evidence="3">Belongs to the ABC transporter superfamily. ABCB family. Multidrug resistance exporter (TC 3.A.1.201) subfamily.</text>
</comment>
<evidence type="ECO:0000256" key="3">
    <source>
        <dbReference type="ARBA" id="ARBA00007577"/>
    </source>
</evidence>
<dbReference type="GO" id="GO:0140359">
    <property type="term" value="F:ABC-type transporter activity"/>
    <property type="evidence" value="ECO:0007669"/>
    <property type="project" value="InterPro"/>
</dbReference>
<dbReference type="PANTHER" id="PTHR24221:SF213">
    <property type="entry name" value="ABC MULTIDRUG TRANSPORTER (EUROFUNG)"/>
    <property type="match status" value="1"/>
</dbReference>
<evidence type="ECO:0000256" key="1">
    <source>
        <dbReference type="ARBA" id="ARBA00004141"/>
    </source>
</evidence>
<dbReference type="GO" id="GO:0005524">
    <property type="term" value="F:ATP binding"/>
    <property type="evidence" value="ECO:0007669"/>
    <property type="project" value="UniProtKB-KW"/>
</dbReference>
<dbReference type="InterPro" id="IPR003439">
    <property type="entry name" value="ABC_transporter-like_ATP-bd"/>
</dbReference>
<comment type="subcellular location">
    <subcellularLocation>
        <location evidence="2">Endomembrane system</location>
    </subcellularLocation>
    <subcellularLocation>
        <location evidence="1">Membrane</location>
        <topology evidence="1">Multi-pass membrane protein</topology>
    </subcellularLocation>
</comment>
<dbReference type="PROSITE" id="PS50929">
    <property type="entry name" value="ABC_TM1F"/>
    <property type="match status" value="2"/>
</dbReference>
<feature type="transmembrane region" description="Helical" evidence="9">
    <location>
        <begin position="727"/>
        <end position="745"/>
    </location>
</feature>
<evidence type="ECO:0000256" key="7">
    <source>
        <dbReference type="ARBA" id="ARBA00022989"/>
    </source>
</evidence>
<gene>
    <name evidence="12" type="ORF">K491DRAFT_746029</name>
</gene>
<keyword evidence="7 9" id="KW-1133">Transmembrane helix</keyword>
<organism evidence="12 13">
    <name type="scientific">Lophiostoma macrostomum CBS 122681</name>
    <dbReference type="NCBI Taxonomy" id="1314788"/>
    <lineage>
        <taxon>Eukaryota</taxon>
        <taxon>Fungi</taxon>
        <taxon>Dikarya</taxon>
        <taxon>Ascomycota</taxon>
        <taxon>Pezizomycotina</taxon>
        <taxon>Dothideomycetes</taxon>
        <taxon>Pleosporomycetidae</taxon>
        <taxon>Pleosporales</taxon>
        <taxon>Lophiostomataceae</taxon>
        <taxon>Lophiostoma</taxon>
    </lineage>
</organism>
<dbReference type="InterPro" id="IPR027417">
    <property type="entry name" value="P-loop_NTPase"/>
</dbReference>
<keyword evidence="4 9" id="KW-0812">Transmembrane</keyword>
<dbReference type="PANTHER" id="PTHR24221">
    <property type="entry name" value="ATP-BINDING CASSETTE SUB-FAMILY B"/>
    <property type="match status" value="1"/>
</dbReference>
<dbReference type="Proteomes" id="UP000799324">
    <property type="component" value="Unassembled WGS sequence"/>
</dbReference>
<feature type="domain" description="ABC transmembrane type-1" evidence="11">
    <location>
        <begin position="1"/>
        <end position="192"/>
    </location>
</feature>
<dbReference type="InterPro" id="IPR003593">
    <property type="entry name" value="AAA+_ATPase"/>
</dbReference>
<feature type="transmembrane region" description="Helical" evidence="9">
    <location>
        <begin position="806"/>
        <end position="828"/>
    </location>
</feature>
<evidence type="ECO:0000313" key="12">
    <source>
        <dbReference type="EMBL" id="KAF2655857.1"/>
    </source>
</evidence>
<dbReference type="FunFam" id="3.40.50.300:FF:000913">
    <property type="entry name" value="ABC multidrug transporter SitT"/>
    <property type="match status" value="1"/>
</dbReference>
<proteinExistence type="inferred from homology"/>
<dbReference type="CDD" id="cd18578">
    <property type="entry name" value="ABC_6TM_Pgp_ABCB1_D2_like"/>
    <property type="match status" value="1"/>
</dbReference>
<dbReference type="SUPFAM" id="SSF52540">
    <property type="entry name" value="P-loop containing nucleoside triphosphate hydrolases"/>
    <property type="match status" value="2"/>
</dbReference>
<feature type="transmembrane region" description="Helical" evidence="9">
    <location>
        <begin position="840"/>
        <end position="861"/>
    </location>
</feature>
<feature type="transmembrane region" description="Helical" evidence="9">
    <location>
        <begin position="579"/>
        <end position="600"/>
    </location>
</feature>
<evidence type="ECO:0000256" key="9">
    <source>
        <dbReference type="SAM" id="Phobius"/>
    </source>
</evidence>
<sequence>MILAYIAIIGFRITSLRISAAIRLSYLQALFQQPISTLDALPPGQTTAIITITANLLQVGISERLSSLLQAFTVIVTAVVIGCIFSWELTLVTASGLIAIVAWYSVTTPMVVERYAKLQEVERQSAALASDAISSIKMVAACGAEAKIIAKYNESIHQAAVLSKKLSPVLALQHSPDIQTLVVVLMSVMTMLAHINAISVPLTAASSAANAASIFFTVIDAPKPYINGLLDDEVDLNADITLQDINFAYPARHEVKVLQGLHLSIPAGKTTAIVGPSGSGKSTVAALIERWFELGGTDPIANYLRNGSITVGNRNLNEIDLRWWRAQIGMVQQDSFLFNDTIYRNVECGLVGTNWEGAPEVVRKQLVAKACKEAYADEFIRTLPEGYSTSVGESGAQLSGGQRQRIAIARAIVRQPKILIFDEATSALDVTSESIVQAALDRVARDRTTVVIAHRLSTIKNADNIVVMAKGSVVQQGTHRRLLKDKQGPYRKLVKAQELHQPQQHSGMRDSVRAVHENHSDEKSHVRGNIFLVTESTDNLLDPESVNPRKVTRAKMAHASQGLARSMTMLVTEQSQNRLRYLIMLVAAMGAAVSNPVQAYLFGRLISSFAFWGEKLRMTTNFLCLMLLLVAWGLGLSYFALGWISNDVSARTVSSYREEYFHNIITKRISFSDDSNNSSALLTARIATDPAQLQQLLGIKMAMVLISVFSLIGCVTIAMVFHWKFALVVIVSSLPLILAGGWYRVRHEVKFESRNNEVFAESARFATEAIGAMRTVASFTLERSICEKYEGLLKHHINESWKEARISCWVFAASDSLVLLCMAFALWYGGTLLATGELQAFNFLVVYLAIIQGSLAAGQWLSFGPDIAQVSAAASRIQAMRIDDSDDANYTSPHTHEPKQWALPPTLPWKCAAIDFQNIWFTYPSRNIPALRGLSLSIQHGQFAAIVGSSGSGKTTIISLLERFYEPQQGSIYYNNTDIHTMPLSELRKRMSLVAQDPYLFRGTIRENVLLGMPEHSVSETALHRVCKDAGIHDFITSLPDGYETDVGTSGVSLSGGQKQRLSIARALVREPAVLLLDEATSSLDSETEREVQGVFERTGKGRTMVVVAHRLATVQNADAMGA</sequence>
<keyword evidence="6" id="KW-0067">ATP-binding</keyword>
<evidence type="ECO:0000256" key="4">
    <source>
        <dbReference type="ARBA" id="ARBA00022692"/>
    </source>
</evidence>
<dbReference type="GO" id="GO:0016887">
    <property type="term" value="F:ATP hydrolysis activity"/>
    <property type="evidence" value="ECO:0007669"/>
    <property type="project" value="InterPro"/>
</dbReference>
<dbReference type="PROSITE" id="PS50893">
    <property type="entry name" value="ABC_TRANSPORTER_2"/>
    <property type="match status" value="2"/>
</dbReference>
<evidence type="ECO:0000256" key="8">
    <source>
        <dbReference type="ARBA" id="ARBA00023136"/>
    </source>
</evidence>
<dbReference type="Gene3D" id="3.40.50.300">
    <property type="entry name" value="P-loop containing nucleotide triphosphate hydrolases"/>
    <property type="match status" value="2"/>
</dbReference>
<dbReference type="Pfam" id="PF00664">
    <property type="entry name" value="ABC_membrane"/>
    <property type="match status" value="2"/>
</dbReference>
<evidence type="ECO:0000259" key="11">
    <source>
        <dbReference type="PROSITE" id="PS50929"/>
    </source>
</evidence>
<dbReference type="InterPro" id="IPR039421">
    <property type="entry name" value="Type_1_exporter"/>
</dbReference>
<dbReference type="EMBL" id="MU004343">
    <property type="protein sequence ID" value="KAF2655857.1"/>
    <property type="molecule type" value="Genomic_DNA"/>
</dbReference>
<keyword evidence="5" id="KW-0547">Nucleotide-binding</keyword>
<feature type="transmembrane region" description="Helical" evidence="9">
    <location>
        <begin position="620"/>
        <end position="641"/>
    </location>
</feature>
<feature type="domain" description="ABC transporter" evidence="10">
    <location>
        <begin position="914"/>
        <end position="1123"/>
    </location>
</feature>
<feature type="domain" description="ABC transporter" evidence="10">
    <location>
        <begin position="240"/>
        <end position="495"/>
    </location>
</feature>
<name>A0A6A6T984_9PLEO</name>
<keyword evidence="8 9" id="KW-0472">Membrane</keyword>
<feature type="transmembrane region" description="Helical" evidence="9">
    <location>
        <begin position="702"/>
        <end position="721"/>
    </location>
</feature>
<dbReference type="Gene3D" id="1.20.1560.10">
    <property type="entry name" value="ABC transporter type 1, transmembrane domain"/>
    <property type="match status" value="2"/>
</dbReference>
<keyword evidence="13" id="KW-1185">Reference proteome</keyword>
<dbReference type="Pfam" id="PF00005">
    <property type="entry name" value="ABC_tran"/>
    <property type="match status" value="2"/>
</dbReference>
<dbReference type="InterPro" id="IPR017871">
    <property type="entry name" value="ABC_transporter-like_CS"/>
</dbReference>
<dbReference type="GO" id="GO:0012505">
    <property type="term" value="C:endomembrane system"/>
    <property type="evidence" value="ECO:0007669"/>
    <property type="project" value="UniProtKB-SubCell"/>
</dbReference>
<dbReference type="OrthoDB" id="6500128at2759"/>
<reference evidence="12" key="1">
    <citation type="journal article" date="2020" name="Stud. Mycol.">
        <title>101 Dothideomycetes genomes: a test case for predicting lifestyles and emergence of pathogens.</title>
        <authorList>
            <person name="Haridas S."/>
            <person name="Albert R."/>
            <person name="Binder M."/>
            <person name="Bloem J."/>
            <person name="Labutti K."/>
            <person name="Salamov A."/>
            <person name="Andreopoulos B."/>
            <person name="Baker S."/>
            <person name="Barry K."/>
            <person name="Bills G."/>
            <person name="Bluhm B."/>
            <person name="Cannon C."/>
            <person name="Castanera R."/>
            <person name="Culley D."/>
            <person name="Daum C."/>
            <person name="Ezra D."/>
            <person name="Gonzalez J."/>
            <person name="Henrissat B."/>
            <person name="Kuo A."/>
            <person name="Liang C."/>
            <person name="Lipzen A."/>
            <person name="Lutzoni F."/>
            <person name="Magnuson J."/>
            <person name="Mondo S."/>
            <person name="Nolan M."/>
            <person name="Ohm R."/>
            <person name="Pangilinan J."/>
            <person name="Park H.-J."/>
            <person name="Ramirez L."/>
            <person name="Alfaro M."/>
            <person name="Sun H."/>
            <person name="Tritt A."/>
            <person name="Yoshinaga Y."/>
            <person name="Zwiers L.-H."/>
            <person name="Turgeon B."/>
            <person name="Goodwin S."/>
            <person name="Spatafora J."/>
            <person name="Crous P."/>
            <person name="Grigoriev I."/>
        </authorList>
    </citation>
    <scope>NUCLEOTIDE SEQUENCE</scope>
    <source>
        <strain evidence="12">CBS 122681</strain>
    </source>
</reference>
<dbReference type="InterPro" id="IPR036640">
    <property type="entry name" value="ABC1_TM_sf"/>
</dbReference>